<reference evidence="1" key="1">
    <citation type="submission" date="2021-03" db="EMBL/GenBank/DDBJ databases">
        <title>Draft genome sequence of rust myrtle Austropuccinia psidii MF-1, a brazilian biotype.</title>
        <authorList>
            <person name="Quecine M.C."/>
            <person name="Pachon D.M.R."/>
            <person name="Bonatelli M.L."/>
            <person name="Correr F.H."/>
            <person name="Franceschini L.M."/>
            <person name="Leite T.F."/>
            <person name="Margarido G.R.A."/>
            <person name="Almeida C.A."/>
            <person name="Ferrarezi J.A."/>
            <person name="Labate C.A."/>
        </authorList>
    </citation>
    <scope>NUCLEOTIDE SEQUENCE</scope>
    <source>
        <strain evidence="1">MF-1</strain>
    </source>
</reference>
<gene>
    <name evidence="1" type="ORF">O181_124390</name>
</gene>
<dbReference type="AlphaFoldDB" id="A0A9Q3Q548"/>
<dbReference type="EMBL" id="AVOT02118697">
    <property type="protein sequence ID" value="MBW0584675.1"/>
    <property type="molecule type" value="Genomic_DNA"/>
</dbReference>
<keyword evidence="2" id="KW-1185">Reference proteome</keyword>
<name>A0A9Q3Q548_9BASI</name>
<comment type="caution">
    <text evidence="1">The sequence shown here is derived from an EMBL/GenBank/DDBJ whole genome shotgun (WGS) entry which is preliminary data.</text>
</comment>
<protein>
    <submittedName>
        <fullName evidence="1">Uncharacterized protein</fullName>
    </submittedName>
</protein>
<organism evidence="1 2">
    <name type="scientific">Austropuccinia psidii MF-1</name>
    <dbReference type="NCBI Taxonomy" id="1389203"/>
    <lineage>
        <taxon>Eukaryota</taxon>
        <taxon>Fungi</taxon>
        <taxon>Dikarya</taxon>
        <taxon>Basidiomycota</taxon>
        <taxon>Pucciniomycotina</taxon>
        <taxon>Pucciniomycetes</taxon>
        <taxon>Pucciniales</taxon>
        <taxon>Sphaerophragmiaceae</taxon>
        <taxon>Austropuccinia</taxon>
    </lineage>
</organism>
<evidence type="ECO:0000313" key="2">
    <source>
        <dbReference type="Proteomes" id="UP000765509"/>
    </source>
</evidence>
<proteinExistence type="predicted"/>
<evidence type="ECO:0000313" key="1">
    <source>
        <dbReference type="EMBL" id="MBW0584675.1"/>
    </source>
</evidence>
<sequence length="92" mass="9632">MAAPCKCVNVLSKLKLPPVDCPEGFCLSHEPPAASPVDYPEAFAYPVNPTPAASHVDFSPFSSPEDTGRSIPGFRSVSECVTHKGRCSGAAV</sequence>
<dbReference type="Proteomes" id="UP000765509">
    <property type="component" value="Unassembled WGS sequence"/>
</dbReference>
<accession>A0A9Q3Q548</accession>